<dbReference type="EMBL" id="AP019400">
    <property type="protein sequence ID" value="BBI31764.1"/>
    <property type="molecule type" value="Genomic_DNA"/>
</dbReference>
<dbReference type="CDD" id="cd05387">
    <property type="entry name" value="BY-kinase"/>
    <property type="match status" value="1"/>
</dbReference>
<dbReference type="EC" id="2.7.10.2" evidence="2"/>
<keyword evidence="6" id="KW-0067">ATP-binding</keyword>
<dbReference type="NCBIfam" id="TIGR01007">
    <property type="entry name" value="eps_fam"/>
    <property type="match status" value="1"/>
</dbReference>
<dbReference type="GO" id="GO:0042802">
    <property type="term" value="F:identical protein binding"/>
    <property type="evidence" value="ECO:0007669"/>
    <property type="project" value="UniProtKB-ARBA"/>
</dbReference>
<dbReference type="AlphaFoldDB" id="A0A3T1D102"/>
<dbReference type="KEGG" id="cohn:KCTCHS21_11630"/>
<protein>
    <recommendedName>
        <fullName evidence="2">non-specific protein-tyrosine kinase</fullName>
        <ecNumber evidence="2">2.7.10.2</ecNumber>
    </recommendedName>
</protein>
<dbReference type="InterPro" id="IPR050445">
    <property type="entry name" value="Bact_polysacc_biosynth/exp"/>
</dbReference>
<dbReference type="SUPFAM" id="SSF52540">
    <property type="entry name" value="P-loop containing nucleoside triphosphate hydrolases"/>
    <property type="match status" value="1"/>
</dbReference>
<dbReference type="PANTHER" id="PTHR32309">
    <property type="entry name" value="TYROSINE-PROTEIN KINASE"/>
    <property type="match status" value="1"/>
</dbReference>
<evidence type="ECO:0000259" key="9">
    <source>
        <dbReference type="Pfam" id="PF13614"/>
    </source>
</evidence>
<evidence type="ECO:0000256" key="4">
    <source>
        <dbReference type="ARBA" id="ARBA00022741"/>
    </source>
</evidence>
<evidence type="ECO:0000313" key="11">
    <source>
        <dbReference type="Proteomes" id="UP000289856"/>
    </source>
</evidence>
<keyword evidence="4" id="KW-0547">Nucleotide-binding</keyword>
<dbReference type="Pfam" id="PF13614">
    <property type="entry name" value="AAA_31"/>
    <property type="match status" value="1"/>
</dbReference>
<accession>A0A3T1D102</accession>
<sequence>MSANNRKIITYENPFSPISEAYKTLRTNLHWSSIDRPVQTILVTSTEKNTGKSLTVVNMAVSFAQLGKKVVIVDCDLRKPTQHEYFMKSNRNGLSRLLEGHYQLEQCLVDTHIEHLKLLPSGIIPTNPAELLESSRMSKLLEELKTLFDVIIIDSPPALVVTDAHILAPKCDGVVFVIRSGKTKKELAQKALTYLKYANAHILGIVLNDQRDMKREIQYGYGNKG</sequence>
<dbReference type="PANTHER" id="PTHR32309:SF13">
    <property type="entry name" value="FERRIC ENTEROBACTIN TRANSPORT PROTEIN FEPE"/>
    <property type="match status" value="1"/>
</dbReference>
<name>A0A3T1D102_9BACL</name>
<evidence type="ECO:0000313" key="10">
    <source>
        <dbReference type="EMBL" id="BBI31764.1"/>
    </source>
</evidence>
<dbReference type="Gene3D" id="3.40.50.300">
    <property type="entry name" value="P-loop containing nucleotide triphosphate hydrolases"/>
    <property type="match status" value="1"/>
</dbReference>
<keyword evidence="7" id="KW-0829">Tyrosine-protein kinase</keyword>
<dbReference type="GO" id="GO:0004715">
    <property type="term" value="F:non-membrane spanning protein tyrosine kinase activity"/>
    <property type="evidence" value="ECO:0007669"/>
    <property type="project" value="UniProtKB-EC"/>
</dbReference>
<keyword evidence="3" id="KW-0808">Transferase</keyword>
<evidence type="ECO:0000256" key="2">
    <source>
        <dbReference type="ARBA" id="ARBA00011903"/>
    </source>
</evidence>
<evidence type="ECO:0000256" key="6">
    <source>
        <dbReference type="ARBA" id="ARBA00022840"/>
    </source>
</evidence>
<dbReference type="InterPro" id="IPR005702">
    <property type="entry name" value="Wzc-like_C"/>
</dbReference>
<dbReference type="Proteomes" id="UP000289856">
    <property type="component" value="Chromosome"/>
</dbReference>
<gene>
    <name evidence="10" type="ORF">KCTCHS21_11630</name>
</gene>
<evidence type="ECO:0000256" key="1">
    <source>
        <dbReference type="ARBA" id="ARBA00007316"/>
    </source>
</evidence>
<reference evidence="10 11" key="1">
    <citation type="submission" date="2019-01" db="EMBL/GenBank/DDBJ databases">
        <title>Complete genome sequence of Cohnella hallensis HS21 isolated from Korean fir (Abies koreana) rhizospheric soil.</title>
        <authorList>
            <person name="Jiang L."/>
            <person name="Kang S.W."/>
            <person name="Kim S."/>
            <person name="Jung J."/>
            <person name="Kim C.Y."/>
            <person name="Kim D.H."/>
            <person name="Kim S.W."/>
            <person name="Lee J."/>
        </authorList>
    </citation>
    <scope>NUCLEOTIDE SEQUENCE [LARGE SCALE GENOMIC DNA]</scope>
    <source>
        <strain evidence="10 11">HS21</strain>
    </source>
</reference>
<dbReference type="RefSeq" id="WP_130605795.1">
    <property type="nucleotide sequence ID" value="NZ_AP019400.1"/>
</dbReference>
<dbReference type="InterPro" id="IPR027417">
    <property type="entry name" value="P-loop_NTPase"/>
</dbReference>
<evidence type="ECO:0000256" key="3">
    <source>
        <dbReference type="ARBA" id="ARBA00022679"/>
    </source>
</evidence>
<dbReference type="FunFam" id="3.40.50.300:FF:000527">
    <property type="entry name" value="Tyrosine-protein kinase etk"/>
    <property type="match status" value="1"/>
</dbReference>
<dbReference type="GO" id="GO:0005524">
    <property type="term" value="F:ATP binding"/>
    <property type="evidence" value="ECO:0007669"/>
    <property type="project" value="UniProtKB-KW"/>
</dbReference>
<comment type="catalytic activity">
    <reaction evidence="8">
        <text>L-tyrosyl-[protein] + ATP = O-phospho-L-tyrosyl-[protein] + ADP + H(+)</text>
        <dbReference type="Rhea" id="RHEA:10596"/>
        <dbReference type="Rhea" id="RHEA-COMP:10136"/>
        <dbReference type="Rhea" id="RHEA-COMP:20101"/>
        <dbReference type="ChEBI" id="CHEBI:15378"/>
        <dbReference type="ChEBI" id="CHEBI:30616"/>
        <dbReference type="ChEBI" id="CHEBI:46858"/>
        <dbReference type="ChEBI" id="CHEBI:61978"/>
        <dbReference type="ChEBI" id="CHEBI:456216"/>
        <dbReference type="EC" id="2.7.10.2"/>
    </reaction>
</comment>
<organism evidence="10 11">
    <name type="scientific">Cohnella abietis</name>
    <dbReference type="NCBI Taxonomy" id="2507935"/>
    <lineage>
        <taxon>Bacteria</taxon>
        <taxon>Bacillati</taxon>
        <taxon>Bacillota</taxon>
        <taxon>Bacilli</taxon>
        <taxon>Bacillales</taxon>
        <taxon>Paenibacillaceae</taxon>
        <taxon>Cohnella</taxon>
    </lineage>
</organism>
<evidence type="ECO:0000256" key="8">
    <source>
        <dbReference type="ARBA" id="ARBA00051245"/>
    </source>
</evidence>
<evidence type="ECO:0000256" key="5">
    <source>
        <dbReference type="ARBA" id="ARBA00022777"/>
    </source>
</evidence>
<proteinExistence type="inferred from homology"/>
<evidence type="ECO:0000256" key="7">
    <source>
        <dbReference type="ARBA" id="ARBA00023137"/>
    </source>
</evidence>
<keyword evidence="11" id="KW-1185">Reference proteome</keyword>
<feature type="domain" description="AAA" evidence="9">
    <location>
        <begin position="43"/>
        <end position="179"/>
    </location>
</feature>
<dbReference type="GO" id="GO:0005886">
    <property type="term" value="C:plasma membrane"/>
    <property type="evidence" value="ECO:0007669"/>
    <property type="project" value="UniProtKB-ARBA"/>
</dbReference>
<comment type="similarity">
    <text evidence="1">Belongs to the CpsD/CapB family.</text>
</comment>
<dbReference type="OrthoDB" id="9794577at2"/>
<keyword evidence="5 10" id="KW-0418">Kinase</keyword>
<dbReference type="InterPro" id="IPR025669">
    <property type="entry name" value="AAA_dom"/>
</dbReference>